<dbReference type="EMBL" id="JACIIZ010000006">
    <property type="protein sequence ID" value="MBB6251864.1"/>
    <property type="molecule type" value="Genomic_DNA"/>
</dbReference>
<evidence type="ECO:0000256" key="12">
    <source>
        <dbReference type="SAM" id="MobiDB-lite"/>
    </source>
</evidence>
<evidence type="ECO:0000256" key="11">
    <source>
        <dbReference type="RuleBase" id="RU000492"/>
    </source>
</evidence>
<feature type="region of interest" description="Disordered" evidence="12">
    <location>
        <begin position="370"/>
        <end position="547"/>
    </location>
</feature>
<feature type="domain" description="DEAD-box RNA helicase Q" evidence="15">
    <location>
        <begin position="2"/>
        <end position="30"/>
    </location>
</feature>
<evidence type="ECO:0000313" key="17">
    <source>
        <dbReference type="Proteomes" id="UP000539175"/>
    </source>
</evidence>
<keyword evidence="2" id="KW-0963">Cytoplasm</keyword>
<dbReference type="Pfam" id="PF00271">
    <property type="entry name" value="Helicase_C"/>
    <property type="match status" value="1"/>
</dbReference>
<feature type="compositionally biased region" description="Basic and acidic residues" evidence="12">
    <location>
        <begin position="428"/>
        <end position="452"/>
    </location>
</feature>
<feature type="domain" description="Helicase C-terminal" evidence="14">
    <location>
        <begin position="238"/>
        <end position="387"/>
    </location>
</feature>
<protein>
    <recommendedName>
        <fullName evidence="9">DEAD-box ATP-dependent RNA helicase RhpA</fullName>
        <ecNumber evidence="1">3.6.4.13</ecNumber>
    </recommendedName>
</protein>
<organism evidence="16 17">
    <name type="scientific">Nitrospirillum iridis</name>
    <dbReference type="NCBI Taxonomy" id="765888"/>
    <lineage>
        <taxon>Bacteria</taxon>
        <taxon>Pseudomonadati</taxon>
        <taxon>Pseudomonadota</taxon>
        <taxon>Alphaproteobacteria</taxon>
        <taxon>Rhodospirillales</taxon>
        <taxon>Azospirillaceae</taxon>
        <taxon>Nitrospirillum</taxon>
    </lineage>
</organism>
<dbReference type="InterPro" id="IPR014001">
    <property type="entry name" value="Helicase_ATP-bd"/>
</dbReference>
<dbReference type="InterPro" id="IPR014014">
    <property type="entry name" value="RNA_helicase_DEAD_Q_motif"/>
</dbReference>
<dbReference type="Pfam" id="PF00270">
    <property type="entry name" value="DEAD"/>
    <property type="match status" value="1"/>
</dbReference>
<dbReference type="PANTHER" id="PTHR47959:SF13">
    <property type="entry name" value="ATP-DEPENDENT RNA HELICASE RHLE"/>
    <property type="match status" value="1"/>
</dbReference>
<evidence type="ECO:0000256" key="9">
    <source>
        <dbReference type="ARBA" id="ARBA00074363"/>
    </source>
</evidence>
<dbReference type="InterPro" id="IPR011545">
    <property type="entry name" value="DEAD/DEAH_box_helicase_dom"/>
</dbReference>
<dbReference type="GO" id="GO:0016787">
    <property type="term" value="F:hydrolase activity"/>
    <property type="evidence" value="ECO:0007669"/>
    <property type="project" value="UniProtKB-KW"/>
</dbReference>
<keyword evidence="5 11" id="KW-0347">Helicase</keyword>
<gene>
    <name evidence="16" type="ORF">FHS74_002424</name>
</gene>
<comment type="caution">
    <text evidence="16">The sequence shown here is derived from an EMBL/GenBank/DDBJ whole genome shotgun (WGS) entry which is preliminary data.</text>
</comment>
<dbReference type="InterPro" id="IPR050079">
    <property type="entry name" value="DEAD_box_RNA_helicase"/>
</dbReference>
<keyword evidence="3 11" id="KW-0547">Nucleotide-binding</keyword>
<dbReference type="SMART" id="SM00487">
    <property type="entry name" value="DEXDc"/>
    <property type="match status" value="1"/>
</dbReference>
<dbReference type="CDD" id="cd00268">
    <property type="entry name" value="DEADc"/>
    <property type="match status" value="1"/>
</dbReference>
<evidence type="ECO:0000259" key="15">
    <source>
        <dbReference type="PROSITE" id="PS51195"/>
    </source>
</evidence>
<dbReference type="GO" id="GO:0005829">
    <property type="term" value="C:cytosol"/>
    <property type="evidence" value="ECO:0007669"/>
    <property type="project" value="TreeGrafter"/>
</dbReference>
<comment type="catalytic activity">
    <reaction evidence="8">
        <text>ATP + H2O = ADP + phosphate + H(+)</text>
        <dbReference type="Rhea" id="RHEA:13065"/>
        <dbReference type="ChEBI" id="CHEBI:15377"/>
        <dbReference type="ChEBI" id="CHEBI:15378"/>
        <dbReference type="ChEBI" id="CHEBI:30616"/>
        <dbReference type="ChEBI" id="CHEBI:43474"/>
        <dbReference type="ChEBI" id="CHEBI:456216"/>
        <dbReference type="EC" id="3.6.4.13"/>
    </reaction>
</comment>
<dbReference type="CDD" id="cd18787">
    <property type="entry name" value="SF2_C_DEAD"/>
    <property type="match status" value="1"/>
</dbReference>
<evidence type="ECO:0000256" key="8">
    <source>
        <dbReference type="ARBA" id="ARBA00047984"/>
    </source>
</evidence>
<evidence type="ECO:0000256" key="10">
    <source>
        <dbReference type="PROSITE-ProRule" id="PRU00552"/>
    </source>
</evidence>
<evidence type="ECO:0000256" key="7">
    <source>
        <dbReference type="ARBA" id="ARBA00038437"/>
    </source>
</evidence>
<dbReference type="InterPro" id="IPR044742">
    <property type="entry name" value="DEAD/DEAH_RhlB"/>
</dbReference>
<reference evidence="16 17" key="1">
    <citation type="submission" date="2020-08" db="EMBL/GenBank/DDBJ databases">
        <title>Genomic Encyclopedia of Type Strains, Phase IV (KMG-IV): sequencing the most valuable type-strain genomes for metagenomic binning, comparative biology and taxonomic classification.</title>
        <authorList>
            <person name="Goeker M."/>
        </authorList>
    </citation>
    <scope>NUCLEOTIDE SEQUENCE [LARGE SCALE GENOMIC DNA]</scope>
    <source>
        <strain evidence="16 17">DSM 22198</strain>
    </source>
</reference>
<dbReference type="FunFam" id="3.40.50.300:FF:000108">
    <property type="entry name" value="ATP-dependent RNA helicase RhlE"/>
    <property type="match status" value="1"/>
</dbReference>
<feature type="compositionally biased region" description="Basic and acidic residues" evidence="12">
    <location>
        <begin position="538"/>
        <end position="547"/>
    </location>
</feature>
<dbReference type="SMART" id="SM00490">
    <property type="entry name" value="HELICc"/>
    <property type="match status" value="1"/>
</dbReference>
<evidence type="ECO:0000256" key="2">
    <source>
        <dbReference type="ARBA" id="ARBA00022490"/>
    </source>
</evidence>
<dbReference type="PANTHER" id="PTHR47959">
    <property type="entry name" value="ATP-DEPENDENT RNA HELICASE RHLE-RELATED"/>
    <property type="match status" value="1"/>
</dbReference>
<feature type="compositionally biased region" description="Low complexity" evidence="12">
    <location>
        <begin position="456"/>
        <end position="502"/>
    </location>
</feature>
<dbReference type="AlphaFoldDB" id="A0A7X0EEW2"/>
<evidence type="ECO:0000313" key="16">
    <source>
        <dbReference type="EMBL" id="MBB6251864.1"/>
    </source>
</evidence>
<evidence type="ECO:0000256" key="4">
    <source>
        <dbReference type="ARBA" id="ARBA00022801"/>
    </source>
</evidence>
<dbReference type="PROSITE" id="PS51194">
    <property type="entry name" value="HELICASE_CTER"/>
    <property type="match status" value="1"/>
</dbReference>
<dbReference type="InterPro" id="IPR027417">
    <property type="entry name" value="P-loop_NTPase"/>
</dbReference>
<dbReference type="PROSITE" id="PS51195">
    <property type="entry name" value="Q_MOTIF"/>
    <property type="match status" value="1"/>
</dbReference>
<dbReference type="Gene3D" id="3.40.50.300">
    <property type="entry name" value="P-loop containing nucleotide triphosphate hydrolases"/>
    <property type="match status" value="2"/>
</dbReference>
<dbReference type="PROSITE" id="PS00039">
    <property type="entry name" value="DEAD_ATP_HELICASE"/>
    <property type="match status" value="1"/>
</dbReference>
<keyword evidence="6 11" id="KW-0067">ATP-binding</keyword>
<evidence type="ECO:0000256" key="6">
    <source>
        <dbReference type="ARBA" id="ARBA00022840"/>
    </source>
</evidence>
<sequence length="547" mass="58425">MTAFDTLSLRPEIQAALAQLGHHTATPIQARAIPHALAGRDILGIAQTGTGKTAAFTLPILQRLGAAPSALPLRMPRALILTPTRELAVQIGESITSYGTGLKIHHTVILGGVGQGSQVKALTNGVDIVVATPGRLLDLMTQGHVRLDKVEVLVLDEADRMLDMGFIHSLKKIMAKLPTNRQTLFFSATMPADVSELANKMLREPLRVEVTPVSTTAERIDQKVIFVPAAEKRHVLVDLIRRDTGMQRSIVFTRTKHGANRVSVQLEQAGIEAAAIHGNKSQNARQKALDGFRAGTVKVLVATDIAARGIDVDGVTHVVNFDLPNEPETYVHRIGRTARAGASGVAVSLCAEGEERGFLRDIEKLIRRTIPVGERPEGTPQAAAAPVSRPPLQARPARNGGGRSQPRAQGARSAEDRSEGRPQGQRPARADGARADGGRADGARSEGTRSEGGRPQGQARPQGQGRPQQQARPQGARPAQPQGQRPAQPGAARPAQNAARPTAPRPAAPRPAQDGRGTPFSSFVAALNANEDQQQPAREGRERPRRR</sequence>
<evidence type="ECO:0000256" key="1">
    <source>
        <dbReference type="ARBA" id="ARBA00012552"/>
    </source>
</evidence>
<evidence type="ECO:0000259" key="13">
    <source>
        <dbReference type="PROSITE" id="PS51192"/>
    </source>
</evidence>
<dbReference type="PROSITE" id="PS51192">
    <property type="entry name" value="HELICASE_ATP_BIND_1"/>
    <property type="match status" value="1"/>
</dbReference>
<evidence type="ECO:0000256" key="3">
    <source>
        <dbReference type="ARBA" id="ARBA00022741"/>
    </source>
</evidence>
<feature type="short sequence motif" description="Q motif" evidence="10">
    <location>
        <begin position="2"/>
        <end position="30"/>
    </location>
</feature>
<accession>A0A7X0EEW2</accession>
<dbReference type="InterPro" id="IPR000629">
    <property type="entry name" value="RNA-helicase_DEAD-box_CS"/>
</dbReference>
<dbReference type="EC" id="3.6.4.13" evidence="1"/>
<comment type="similarity">
    <text evidence="7 11">Belongs to the DEAD box helicase family.</text>
</comment>
<dbReference type="Proteomes" id="UP000539175">
    <property type="component" value="Unassembled WGS sequence"/>
</dbReference>
<keyword evidence="17" id="KW-1185">Reference proteome</keyword>
<dbReference type="InterPro" id="IPR001650">
    <property type="entry name" value="Helicase_C-like"/>
</dbReference>
<dbReference type="GO" id="GO:0003724">
    <property type="term" value="F:RNA helicase activity"/>
    <property type="evidence" value="ECO:0007669"/>
    <property type="project" value="UniProtKB-EC"/>
</dbReference>
<dbReference type="RefSeq" id="WP_184800703.1">
    <property type="nucleotide sequence ID" value="NZ_JACIIZ010000006.1"/>
</dbReference>
<dbReference type="GO" id="GO:0009266">
    <property type="term" value="P:response to temperature stimulus"/>
    <property type="evidence" value="ECO:0007669"/>
    <property type="project" value="UniProtKB-ARBA"/>
</dbReference>
<dbReference type="GO" id="GO:0005524">
    <property type="term" value="F:ATP binding"/>
    <property type="evidence" value="ECO:0007669"/>
    <property type="project" value="UniProtKB-KW"/>
</dbReference>
<feature type="domain" description="Helicase ATP-binding" evidence="13">
    <location>
        <begin position="33"/>
        <end position="208"/>
    </location>
</feature>
<name>A0A7X0EEW2_9PROT</name>
<proteinExistence type="inferred from homology"/>
<dbReference type="GO" id="GO:0042255">
    <property type="term" value="P:ribosome assembly"/>
    <property type="evidence" value="ECO:0007669"/>
    <property type="project" value="UniProtKB-ARBA"/>
</dbReference>
<evidence type="ECO:0000259" key="14">
    <source>
        <dbReference type="PROSITE" id="PS51194"/>
    </source>
</evidence>
<keyword evidence="4 11" id="KW-0378">Hydrolase</keyword>
<evidence type="ECO:0000256" key="5">
    <source>
        <dbReference type="ARBA" id="ARBA00022806"/>
    </source>
</evidence>
<dbReference type="GO" id="GO:0003676">
    <property type="term" value="F:nucleic acid binding"/>
    <property type="evidence" value="ECO:0007669"/>
    <property type="project" value="InterPro"/>
</dbReference>
<dbReference type="SUPFAM" id="SSF52540">
    <property type="entry name" value="P-loop containing nucleoside triphosphate hydrolases"/>
    <property type="match status" value="1"/>
</dbReference>